<dbReference type="SUPFAM" id="SSF48208">
    <property type="entry name" value="Six-hairpin glycosidases"/>
    <property type="match status" value="1"/>
</dbReference>
<keyword evidence="3 5" id="KW-0326">Glycosidase</keyword>
<dbReference type="InterPro" id="IPR008928">
    <property type="entry name" value="6-hairpin_glycosidase_sf"/>
</dbReference>
<evidence type="ECO:0000256" key="2">
    <source>
        <dbReference type="ARBA" id="ARBA00022801"/>
    </source>
</evidence>
<keyword evidence="6" id="KW-1185">Reference proteome</keyword>
<keyword evidence="2" id="KW-0378">Hydrolase</keyword>
<comment type="similarity">
    <text evidence="1">Belongs to the glycosyl hydrolase 63 family.</text>
</comment>
<name>A0ABN2QYH8_9MICO</name>
<sequence>MSDRALRAATQVLAENWRGTYTVPAAGLYPHQWSWDSAFIAIGLRHISPRRAQQELDAIFSAQWDDGRLPQIVFNPRLDVQYSPGASFWHSERIPGSPAVPTSGLIQPPNHALATLLVHQSDPETSERRRFLSRSYESLLGWHDYLEQRRTGASGLVHIVHPWESGMDNSPFWDAPLAAIGASFGSDIPRPDLNHADASHRPSNAEYGKYLYLAARYRDHDCDDRDDAYPFILEDPAVHALLIRSEWAMAQLADLLGADSAGHRRKARELTDALESLWDDELGCYVANDVVAGAKQRFRTVSGLIPLLVPDLPRTDELLRTLSSEHFRLGGTALVPSHDLTAATFDSARYWRGPSWFNTAWLIAEALHERGFSDAARALATQMADLGLDHDFPEYVDPHSGEPRGTQRFSWTAALSLDLYERLHAEGEVL</sequence>
<dbReference type="Pfam" id="PF22422">
    <property type="entry name" value="MGH1-like_GH"/>
    <property type="match status" value="1"/>
</dbReference>
<evidence type="ECO:0000256" key="3">
    <source>
        <dbReference type="ARBA" id="ARBA00023295"/>
    </source>
</evidence>
<dbReference type="EMBL" id="BAAAOG010000004">
    <property type="protein sequence ID" value="GAA1960037.1"/>
    <property type="molecule type" value="Genomic_DNA"/>
</dbReference>
<accession>A0ABN2QYH8</accession>
<gene>
    <name evidence="5" type="ORF">GCM10009776_23250</name>
</gene>
<dbReference type="PANTHER" id="PTHR10412">
    <property type="entry name" value="MANNOSYL-OLIGOSACCHARIDE GLUCOSIDASE"/>
    <property type="match status" value="1"/>
</dbReference>
<evidence type="ECO:0000256" key="1">
    <source>
        <dbReference type="ARBA" id="ARBA00010833"/>
    </source>
</evidence>
<dbReference type="RefSeq" id="WP_344094799.1">
    <property type="nucleotide sequence ID" value="NZ_BAAAOG010000004.1"/>
</dbReference>
<evidence type="ECO:0000313" key="5">
    <source>
        <dbReference type="EMBL" id="GAA1960037.1"/>
    </source>
</evidence>
<protein>
    <submittedName>
        <fullName evidence="5">Trehalase family glycosidase</fullName>
    </submittedName>
</protein>
<dbReference type="InterPro" id="IPR012341">
    <property type="entry name" value="6hp_glycosidase-like_sf"/>
</dbReference>
<organism evidence="5 6">
    <name type="scientific">Microbacterium deminutum</name>
    <dbReference type="NCBI Taxonomy" id="344164"/>
    <lineage>
        <taxon>Bacteria</taxon>
        <taxon>Bacillati</taxon>
        <taxon>Actinomycetota</taxon>
        <taxon>Actinomycetes</taxon>
        <taxon>Micrococcales</taxon>
        <taxon>Microbacteriaceae</taxon>
        <taxon>Microbacterium</taxon>
    </lineage>
</organism>
<feature type="domain" description="Mannosylglycerate hydrolase MGH1-like glycoside hydrolase" evidence="4">
    <location>
        <begin position="29"/>
        <end position="412"/>
    </location>
</feature>
<dbReference type="Proteomes" id="UP001499933">
    <property type="component" value="Unassembled WGS sequence"/>
</dbReference>
<dbReference type="InterPro" id="IPR004888">
    <property type="entry name" value="Glycoside_hydrolase_63"/>
</dbReference>
<dbReference type="PANTHER" id="PTHR10412:SF11">
    <property type="entry name" value="MANNOSYL-OLIGOSACCHARIDE GLUCOSIDASE"/>
    <property type="match status" value="1"/>
</dbReference>
<comment type="caution">
    <text evidence="5">The sequence shown here is derived from an EMBL/GenBank/DDBJ whole genome shotgun (WGS) entry which is preliminary data.</text>
</comment>
<dbReference type="GO" id="GO:0016798">
    <property type="term" value="F:hydrolase activity, acting on glycosyl bonds"/>
    <property type="evidence" value="ECO:0007669"/>
    <property type="project" value="UniProtKB-KW"/>
</dbReference>
<reference evidence="5 6" key="1">
    <citation type="journal article" date="2019" name="Int. J. Syst. Evol. Microbiol.">
        <title>The Global Catalogue of Microorganisms (GCM) 10K type strain sequencing project: providing services to taxonomists for standard genome sequencing and annotation.</title>
        <authorList>
            <consortium name="The Broad Institute Genomics Platform"/>
            <consortium name="The Broad Institute Genome Sequencing Center for Infectious Disease"/>
            <person name="Wu L."/>
            <person name="Ma J."/>
        </authorList>
    </citation>
    <scope>NUCLEOTIDE SEQUENCE [LARGE SCALE GENOMIC DNA]</scope>
    <source>
        <strain evidence="5 6">JCM 14901</strain>
    </source>
</reference>
<dbReference type="InterPro" id="IPR054491">
    <property type="entry name" value="MGH1-like_GH"/>
</dbReference>
<evidence type="ECO:0000313" key="6">
    <source>
        <dbReference type="Proteomes" id="UP001499933"/>
    </source>
</evidence>
<evidence type="ECO:0000259" key="4">
    <source>
        <dbReference type="Pfam" id="PF22422"/>
    </source>
</evidence>
<proteinExistence type="inferred from homology"/>
<dbReference type="Gene3D" id="1.50.10.10">
    <property type="match status" value="1"/>
</dbReference>